<dbReference type="PANTHER" id="PTHR43201:SF8">
    <property type="entry name" value="ACYL-COA SYNTHETASE FAMILY MEMBER 3"/>
    <property type="match status" value="1"/>
</dbReference>
<evidence type="ECO:0000313" key="5">
    <source>
        <dbReference type="Proteomes" id="UP001526426"/>
    </source>
</evidence>
<evidence type="ECO:0000313" key="4">
    <source>
        <dbReference type="EMBL" id="MCW6035951.1"/>
    </source>
</evidence>
<gene>
    <name evidence="4" type="ORF">K4A83_06650</name>
</gene>
<dbReference type="InterPro" id="IPR045851">
    <property type="entry name" value="AMP-bd_C_sf"/>
</dbReference>
<dbReference type="GO" id="GO:0016874">
    <property type="term" value="F:ligase activity"/>
    <property type="evidence" value="ECO:0007669"/>
    <property type="project" value="UniProtKB-KW"/>
</dbReference>
<dbReference type="SUPFAM" id="SSF56801">
    <property type="entry name" value="Acetyl-CoA synthetase-like"/>
    <property type="match status" value="1"/>
</dbReference>
<proteinExistence type="inferred from homology"/>
<dbReference type="InterPro" id="IPR020845">
    <property type="entry name" value="AMP-binding_CS"/>
</dbReference>
<reference evidence="4 5" key="1">
    <citation type="submission" date="2021-08" db="EMBL/GenBank/DDBJ databases">
        <title>Draft genome sequence of Spirulina subsalsa with high tolerance to salinity and hype-accumulation of phycocyanin.</title>
        <authorList>
            <person name="Pei H."/>
            <person name="Jiang L."/>
        </authorList>
    </citation>
    <scope>NUCLEOTIDE SEQUENCE [LARGE SCALE GENOMIC DNA]</scope>
    <source>
        <strain evidence="4 5">FACHB-351</strain>
    </source>
</reference>
<evidence type="ECO:0000259" key="2">
    <source>
        <dbReference type="Pfam" id="PF00501"/>
    </source>
</evidence>
<dbReference type="Pfam" id="PF13193">
    <property type="entry name" value="AMP-binding_C"/>
    <property type="match status" value="1"/>
</dbReference>
<dbReference type="Proteomes" id="UP001526426">
    <property type="component" value="Unassembled WGS sequence"/>
</dbReference>
<dbReference type="Gene3D" id="3.40.50.12780">
    <property type="entry name" value="N-terminal domain of ligase-like"/>
    <property type="match status" value="1"/>
</dbReference>
<comment type="similarity">
    <text evidence="1">Belongs to the ATP-dependent AMP-binding enzyme family.</text>
</comment>
<sequence length="455" mass="51649">MYIDFFQKVFREYEAENAIVWKDEIFSYGWLLETLDYWLKYLEEQEIKGGTIVSLEADFSPNAIALFLALLEKGCILVPLTDSVAAKKIEFRQIAQVEVILTIDEGDNIRLLRTNHTVDHEILVNLQEKQEPGLVLFSSGSTGKSKAAVHNFVPLLEKFKVPRHSFRTLTFLLFDHIGGINTLLYSLANGGFIVTLQDRSPDAICGAIANYQLQLLPASPTLLNLILLSEAYQRHDLSSLEVITYGTEVMPESTLTRLHHLFPKVKLLQTYGLSEVGILRSKSRDSNSLWFKIGGEGFETRIVEGKLEIRAQSAMLGYLNAPNPFTEDGWFKTGDAVEVDGEYIRILGRTSELINVGGEKVYPIEVESTLMLMEGIEDVAVNGVSHPITGQIVQARVKLKTSETLPEFRKRMWQFCQDKLAKYKIPQKVVLVEEWLHSDRFKKMRREVPANEYSQ</sequence>
<organism evidence="4 5">
    <name type="scientific">Spirulina subsalsa FACHB-351</name>
    <dbReference type="NCBI Taxonomy" id="234711"/>
    <lineage>
        <taxon>Bacteria</taxon>
        <taxon>Bacillati</taxon>
        <taxon>Cyanobacteriota</taxon>
        <taxon>Cyanophyceae</taxon>
        <taxon>Spirulinales</taxon>
        <taxon>Spirulinaceae</taxon>
        <taxon>Spirulina</taxon>
    </lineage>
</organism>
<evidence type="ECO:0000259" key="3">
    <source>
        <dbReference type="Pfam" id="PF13193"/>
    </source>
</evidence>
<dbReference type="EMBL" id="JAIHOM010000024">
    <property type="protein sequence ID" value="MCW6035951.1"/>
    <property type="molecule type" value="Genomic_DNA"/>
</dbReference>
<name>A0ABT3L367_9CYAN</name>
<keyword evidence="5" id="KW-1185">Reference proteome</keyword>
<accession>A0ABT3L367</accession>
<dbReference type="InterPro" id="IPR000873">
    <property type="entry name" value="AMP-dep_synth/lig_dom"/>
</dbReference>
<dbReference type="Pfam" id="PF00501">
    <property type="entry name" value="AMP-binding"/>
    <property type="match status" value="1"/>
</dbReference>
<keyword evidence="4" id="KW-0436">Ligase</keyword>
<protein>
    <submittedName>
        <fullName evidence="4">Fatty acid--CoA ligase family protein</fullName>
    </submittedName>
</protein>
<feature type="domain" description="AMP-binding enzyme C-terminal" evidence="3">
    <location>
        <begin position="365"/>
        <end position="434"/>
    </location>
</feature>
<evidence type="ECO:0000256" key="1">
    <source>
        <dbReference type="ARBA" id="ARBA00006432"/>
    </source>
</evidence>
<dbReference type="InterPro" id="IPR025110">
    <property type="entry name" value="AMP-bd_C"/>
</dbReference>
<comment type="caution">
    <text evidence="4">The sequence shown here is derived from an EMBL/GenBank/DDBJ whole genome shotgun (WGS) entry which is preliminary data.</text>
</comment>
<feature type="domain" description="AMP-dependent synthetase/ligase" evidence="2">
    <location>
        <begin position="7"/>
        <end position="279"/>
    </location>
</feature>
<dbReference type="PANTHER" id="PTHR43201">
    <property type="entry name" value="ACYL-COA SYNTHETASE"/>
    <property type="match status" value="1"/>
</dbReference>
<dbReference type="Gene3D" id="3.30.300.30">
    <property type="match status" value="1"/>
</dbReference>
<dbReference type="PROSITE" id="PS00455">
    <property type="entry name" value="AMP_BINDING"/>
    <property type="match status" value="1"/>
</dbReference>
<dbReference type="CDD" id="cd04433">
    <property type="entry name" value="AFD_class_I"/>
    <property type="match status" value="1"/>
</dbReference>
<dbReference type="InterPro" id="IPR042099">
    <property type="entry name" value="ANL_N_sf"/>
</dbReference>
<dbReference type="RefSeq" id="WP_265263680.1">
    <property type="nucleotide sequence ID" value="NZ_JAIHOM010000024.1"/>
</dbReference>